<accession>A0A9P7DRR2</accession>
<dbReference type="AlphaFoldDB" id="A0A9P7DRR2"/>
<reference evidence="1" key="1">
    <citation type="journal article" date="2020" name="New Phytol.">
        <title>Comparative genomics reveals dynamic genome evolution in host specialist ectomycorrhizal fungi.</title>
        <authorList>
            <person name="Lofgren L.A."/>
            <person name="Nguyen N.H."/>
            <person name="Vilgalys R."/>
            <person name="Ruytinx J."/>
            <person name="Liao H.L."/>
            <person name="Branco S."/>
            <person name="Kuo A."/>
            <person name="LaButti K."/>
            <person name="Lipzen A."/>
            <person name="Andreopoulos W."/>
            <person name="Pangilinan J."/>
            <person name="Riley R."/>
            <person name="Hundley H."/>
            <person name="Na H."/>
            <person name="Barry K."/>
            <person name="Grigoriev I.V."/>
            <person name="Stajich J.E."/>
            <person name="Kennedy P.G."/>
        </authorList>
    </citation>
    <scope>NUCLEOTIDE SEQUENCE</scope>
    <source>
        <strain evidence="1">S12</strain>
    </source>
</reference>
<proteinExistence type="predicted"/>
<evidence type="ECO:0000313" key="2">
    <source>
        <dbReference type="Proteomes" id="UP000719766"/>
    </source>
</evidence>
<dbReference type="Proteomes" id="UP000719766">
    <property type="component" value="Unassembled WGS sequence"/>
</dbReference>
<name>A0A9P7DRR2_9AGAM</name>
<keyword evidence="2" id="KW-1185">Reference proteome</keyword>
<dbReference type="GeneID" id="64605707"/>
<evidence type="ECO:0000313" key="1">
    <source>
        <dbReference type="EMBL" id="KAG1801539.1"/>
    </source>
</evidence>
<dbReference type="EMBL" id="JABBWE010000007">
    <property type="protein sequence ID" value="KAG1801539.1"/>
    <property type="molecule type" value="Genomic_DNA"/>
</dbReference>
<protein>
    <submittedName>
        <fullName evidence="1">Uncharacterized protein</fullName>
    </submittedName>
</protein>
<dbReference type="RefSeq" id="XP_041165005.1">
    <property type="nucleotide sequence ID" value="XM_041311943.1"/>
</dbReference>
<gene>
    <name evidence="1" type="ORF">HD556DRAFT_887535</name>
</gene>
<comment type="caution">
    <text evidence="1">The sequence shown here is derived from an EMBL/GenBank/DDBJ whole genome shotgun (WGS) entry which is preliminary data.</text>
</comment>
<dbReference type="OrthoDB" id="3249150at2759"/>
<organism evidence="1 2">
    <name type="scientific">Suillus plorans</name>
    <dbReference type="NCBI Taxonomy" id="116603"/>
    <lineage>
        <taxon>Eukaryota</taxon>
        <taxon>Fungi</taxon>
        <taxon>Dikarya</taxon>
        <taxon>Basidiomycota</taxon>
        <taxon>Agaricomycotina</taxon>
        <taxon>Agaricomycetes</taxon>
        <taxon>Agaricomycetidae</taxon>
        <taxon>Boletales</taxon>
        <taxon>Suillineae</taxon>
        <taxon>Suillaceae</taxon>
        <taxon>Suillus</taxon>
    </lineage>
</organism>
<sequence>MPAITQSYEVLLDFTNDTHDCATIQLLRDYGRNTSAVVLLHPGESLTLVLEAGSMYKYALKSHSKVANVSARSWRDIQCEISHLFAASPPSWASLRGSTGSPASGVTVDRVWRDYRFNVWNDAVMKQALLTRYYTLRGRSLHTIPISICT</sequence>